<dbReference type="PANTHER" id="PTHR30204">
    <property type="entry name" value="REDOX-CYCLING DRUG-SENSING TRANSCRIPTIONAL ACTIVATOR SOXR"/>
    <property type="match status" value="1"/>
</dbReference>
<keyword evidence="7" id="KW-1185">Reference proteome</keyword>
<dbReference type="CDD" id="cd04785">
    <property type="entry name" value="HTH_CadR-PbrR-like"/>
    <property type="match status" value="1"/>
</dbReference>
<accession>A0ABT5YKR5</accession>
<dbReference type="InterPro" id="IPR009061">
    <property type="entry name" value="DNA-bd_dom_put_sf"/>
</dbReference>
<keyword evidence="3" id="KW-0238">DNA-binding</keyword>
<dbReference type="InterPro" id="IPR015358">
    <property type="entry name" value="Tscrpt_reg_MerR_DNA-bd"/>
</dbReference>
<gene>
    <name evidence="6" type="ORF">P2G67_06090</name>
</gene>
<evidence type="ECO:0000313" key="7">
    <source>
        <dbReference type="Proteomes" id="UP001215503"/>
    </source>
</evidence>
<organism evidence="6 7">
    <name type="scientific">Aquibaculum arenosum</name>
    <dbReference type="NCBI Taxonomy" id="3032591"/>
    <lineage>
        <taxon>Bacteria</taxon>
        <taxon>Pseudomonadati</taxon>
        <taxon>Pseudomonadota</taxon>
        <taxon>Alphaproteobacteria</taxon>
        <taxon>Rhodospirillales</taxon>
        <taxon>Rhodovibrionaceae</taxon>
        <taxon>Aquibaculum</taxon>
    </lineage>
</organism>
<keyword evidence="2" id="KW-0805">Transcription regulation</keyword>
<dbReference type="Proteomes" id="UP001215503">
    <property type="component" value="Unassembled WGS sequence"/>
</dbReference>
<evidence type="ECO:0000256" key="1">
    <source>
        <dbReference type="ARBA" id="ARBA00022491"/>
    </source>
</evidence>
<reference evidence="6 7" key="1">
    <citation type="submission" date="2023-03" db="EMBL/GenBank/DDBJ databases">
        <title>Fodinicurvata sp. CAU 1616 isolated from sea sendiment.</title>
        <authorList>
            <person name="Kim W."/>
        </authorList>
    </citation>
    <scope>NUCLEOTIDE SEQUENCE [LARGE SCALE GENOMIC DNA]</scope>
    <source>
        <strain evidence="6 7">CAU 1616</strain>
    </source>
</reference>
<dbReference type="RefSeq" id="WP_275821069.1">
    <property type="nucleotide sequence ID" value="NZ_JARHUD010000003.1"/>
</dbReference>
<name>A0ABT5YKR5_9PROT</name>
<dbReference type="Gene3D" id="1.10.1660.10">
    <property type="match status" value="1"/>
</dbReference>
<comment type="caution">
    <text evidence="6">The sequence shown here is derived from an EMBL/GenBank/DDBJ whole genome shotgun (WGS) entry which is preliminary data.</text>
</comment>
<proteinExistence type="predicted"/>
<feature type="domain" description="HTH merR-type" evidence="5">
    <location>
        <begin position="7"/>
        <end position="76"/>
    </location>
</feature>
<protein>
    <submittedName>
        <fullName evidence="6">Helix-turn-helix domain-containing protein</fullName>
    </submittedName>
</protein>
<dbReference type="SUPFAM" id="SSF46955">
    <property type="entry name" value="Putative DNA-binding domain"/>
    <property type="match status" value="1"/>
</dbReference>
<dbReference type="InterPro" id="IPR047057">
    <property type="entry name" value="MerR_fam"/>
</dbReference>
<dbReference type="EMBL" id="JARHUD010000003">
    <property type="protein sequence ID" value="MDF2095541.1"/>
    <property type="molecule type" value="Genomic_DNA"/>
</dbReference>
<dbReference type="PANTHER" id="PTHR30204:SF69">
    <property type="entry name" value="MERR-FAMILY TRANSCRIPTIONAL REGULATOR"/>
    <property type="match status" value="1"/>
</dbReference>
<evidence type="ECO:0000256" key="2">
    <source>
        <dbReference type="ARBA" id="ARBA00023015"/>
    </source>
</evidence>
<evidence type="ECO:0000256" key="4">
    <source>
        <dbReference type="ARBA" id="ARBA00023163"/>
    </source>
</evidence>
<evidence type="ECO:0000256" key="3">
    <source>
        <dbReference type="ARBA" id="ARBA00023125"/>
    </source>
</evidence>
<dbReference type="SMART" id="SM00422">
    <property type="entry name" value="HTH_MERR"/>
    <property type="match status" value="1"/>
</dbReference>
<sequence>MDKTENWMTIGQVARSAGAKVQTVRYYEEIGLLPPAPRTAGGQRLYDEVARKRLAFIRHARGLGFPLEAVRELLRLADHPEAPCDEADLIAARQLEAVEQRIAQLLSLRHELGRMLDHCQGDRVARCRVIETLADHSLCAEAEHLGAGL</sequence>
<dbReference type="PROSITE" id="PS50937">
    <property type="entry name" value="HTH_MERR_2"/>
    <property type="match status" value="1"/>
</dbReference>
<dbReference type="Pfam" id="PF00376">
    <property type="entry name" value="MerR"/>
    <property type="match status" value="1"/>
</dbReference>
<dbReference type="PRINTS" id="PR00040">
    <property type="entry name" value="HTHMERR"/>
</dbReference>
<dbReference type="InterPro" id="IPR000551">
    <property type="entry name" value="MerR-type_HTH_dom"/>
</dbReference>
<dbReference type="Pfam" id="PF09278">
    <property type="entry name" value="MerR-DNA-bind"/>
    <property type="match status" value="1"/>
</dbReference>
<evidence type="ECO:0000313" key="6">
    <source>
        <dbReference type="EMBL" id="MDF2095541.1"/>
    </source>
</evidence>
<evidence type="ECO:0000259" key="5">
    <source>
        <dbReference type="PROSITE" id="PS50937"/>
    </source>
</evidence>
<keyword evidence="4" id="KW-0804">Transcription</keyword>
<keyword evidence="1" id="KW-0678">Repressor</keyword>